<dbReference type="Proteomes" id="UP001301958">
    <property type="component" value="Unassembled WGS sequence"/>
</dbReference>
<dbReference type="InterPro" id="IPR021514">
    <property type="entry name" value="DUF3176"/>
</dbReference>
<evidence type="ECO:0000313" key="3">
    <source>
        <dbReference type="EMBL" id="KAK4226060.1"/>
    </source>
</evidence>
<reference evidence="3" key="2">
    <citation type="submission" date="2023-05" db="EMBL/GenBank/DDBJ databases">
        <authorList>
            <consortium name="Lawrence Berkeley National Laboratory"/>
            <person name="Steindorff A."/>
            <person name="Hensen N."/>
            <person name="Bonometti L."/>
            <person name="Westerberg I."/>
            <person name="Brannstrom I.O."/>
            <person name="Guillou S."/>
            <person name="Cros-Aarteil S."/>
            <person name="Calhoun S."/>
            <person name="Haridas S."/>
            <person name="Kuo A."/>
            <person name="Mondo S."/>
            <person name="Pangilinan J."/>
            <person name="Riley R."/>
            <person name="Labutti K."/>
            <person name="Andreopoulos B."/>
            <person name="Lipzen A."/>
            <person name="Chen C."/>
            <person name="Yanf M."/>
            <person name="Daum C."/>
            <person name="Ng V."/>
            <person name="Clum A."/>
            <person name="Ohm R."/>
            <person name="Martin F."/>
            <person name="Silar P."/>
            <person name="Natvig D."/>
            <person name="Lalanne C."/>
            <person name="Gautier V."/>
            <person name="Ament-Velasquez S.L."/>
            <person name="Kruys A."/>
            <person name="Hutchinson M.I."/>
            <person name="Powell A.J."/>
            <person name="Barry K."/>
            <person name="Miller A.N."/>
            <person name="Grigoriev I.V."/>
            <person name="Debuchy R."/>
            <person name="Gladieux P."/>
            <person name="Thoren M.H."/>
            <person name="Johannesson H."/>
        </authorList>
    </citation>
    <scope>NUCLEOTIDE SEQUENCE</scope>
    <source>
        <strain evidence="3">CBS 990.96</strain>
    </source>
</reference>
<keyword evidence="4" id="KW-1185">Reference proteome</keyword>
<sequence length="550" mass="61503">MELLSPTTGQMKPNTTQEERFRRLRRRRRDGWILEFFSLGLSSICLAIIAIVLKIYDSNELSQTPSSITLNAIISTLSTISKATLIYAVSIAISQAKWNWFDEEYHNLRDLDTIDQASRGPLGSFRMLCGQTIWSAASIGALVIITALLVEPFVQQVIGHSQDIRMVFSDHVLTKQFKPLSFFGSPPNGNSTSDQSCMTEITHAVWNDGRFYDLRESCPSSSCHWELFKTLGMNVHLDYNITYDESRFKDSVYNRTAQPTGPRYCTMYFGPNDTKPLSIIAPIHIGGALGSNVWIFNISNPILAMGHVRFKYPQDENPNNTTVKARETVRPHRLEWAEWTVLTLLLTDVAYGHLFGDNSTKLGEGAVCWSPEGVKAAKFSQDNQIEEVDGISVLRDADDSMSFCASQIVWGENLAGRLSSRVLVGRGQGTKDDLTEIWDGSGSNSSEDIYNQIRERTLGEVMKTVAAALNQLSLDRSADSIPGSFLRTKTVVQVRWKWLILPCFLQFVGVGFLVLVVATTRTTAGLWKGSLLAVVYHHRKGIIKSNDLLR</sequence>
<dbReference type="Pfam" id="PF11374">
    <property type="entry name" value="DUF3176"/>
    <property type="match status" value="1"/>
</dbReference>
<dbReference type="EMBL" id="MU865355">
    <property type="protein sequence ID" value="KAK4226060.1"/>
    <property type="molecule type" value="Genomic_DNA"/>
</dbReference>
<proteinExistence type="predicted"/>
<keyword evidence="2" id="KW-0812">Transmembrane</keyword>
<dbReference type="PANTHER" id="PTHR35394">
    <property type="entry name" value="DUF3176 DOMAIN-CONTAINING PROTEIN"/>
    <property type="match status" value="1"/>
</dbReference>
<feature type="transmembrane region" description="Helical" evidence="2">
    <location>
        <begin position="68"/>
        <end position="89"/>
    </location>
</feature>
<feature type="transmembrane region" description="Helical" evidence="2">
    <location>
        <begin position="32"/>
        <end position="56"/>
    </location>
</feature>
<feature type="region of interest" description="Disordered" evidence="1">
    <location>
        <begin position="1"/>
        <end position="20"/>
    </location>
</feature>
<feature type="transmembrane region" description="Helical" evidence="2">
    <location>
        <begin position="496"/>
        <end position="518"/>
    </location>
</feature>
<reference evidence="3" key="1">
    <citation type="journal article" date="2023" name="Mol. Phylogenet. Evol.">
        <title>Genome-scale phylogeny and comparative genomics of the fungal order Sordariales.</title>
        <authorList>
            <person name="Hensen N."/>
            <person name="Bonometti L."/>
            <person name="Westerberg I."/>
            <person name="Brannstrom I.O."/>
            <person name="Guillou S."/>
            <person name="Cros-Aarteil S."/>
            <person name="Calhoun S."/>
            <person name="Haridas S."/>
            <person name="Kuo A."/>
            <person name="Mondo S."/>
            <person name="Pangilinan J."/>
            <person name="Riley R."/>
            <person name="LaButti K."/>
            <person name="Andreopoulos B."/>
            <person name="Lipzen A."/>
            <person name="Chen C."/>
            <person name="Yan M."/>
            <person name="Daum C."/>
            <person name="Ng V."/>
            <person name="Clum A."/>
            <person name="Steindorff A."/>
            <person name="Ohm R.A."/>
            <person name="Martin F."/>
            <person name="Silar P."/>
            <person name="Natvig D.O."/>
            <person name="Lalanne C."/>
            <person name="Gautier V."/>
            <person name="Ament-Velasquez S.L."/>
            <person name="Kruys A."/>
            <person name="Hutchinson M.I."/>
            <person name="Powell A.J."/>
            <person name="Barry K."/>
            <person name="Miller A.N."/>
            <person name="Grigoriev I.V."/>
            <person name="Debuchy R."/>
            <person name="Gladieux P."/>
            <person name="Hiltunen Thoren M."/>
            <person name="Johannesson H."/>
        </authorList>
    </citation>
    <scope>NUCLEOTIDE SEQUENCE</scope>
    <source>
        <strain evidence="3">CBS 990.96</strain>
    </source>
</reference>
<gene>
    <name evidence="3" type="ORF">QBC38DRAFT_510725</name>
</gene>
<keyword evidence="2" id="KW-1133">Transmembrane helix</keyword>
<dbReference type="AlphaFoldDB" id="A0AAN7BMJ1"/>
<accession>A0AAN7BMJ1</accession>
<evidence type="ECO:0000256" key="2">
    <source>
        <dbReference type="SAM" id="Phobius"/>
    </source>
</evidence>
<keyword evidence="2" id="KW-0472">Membrane</keyword>
<evidence type="ECO:0000313" key="4">
    <source>
        <dbReference type="Proteomes" id="UP001301958"/>
    </source>
</evidence>
<dbReference type="PANTHER" id="PTHR35394:SF5">
    <property type="entry name" value="DUF3176 DOMAIN-CONTAINING PROTEIN"/>
    <property type="match status" value="1"/>
</dbReference>
<feature type="compositionally biased region" description="Polar residues" evidence="1">
    <location>
        <begin position="1"/>
        <end position="16"/>
    </location>
</feature>
<organism evidence="3 4">
    <name type="scientific">Podospora fimiseda</name>
    <dbReference type="NCBI Taxonomy" id="252190"/>
    <lineage>
        <taxon>Eukaryota</taxon>
        <taxon>Fungi</taxon>
        <taxon>Dikarya</taxon>
        <taxon>Ascomycota</taxon>
        <taxon>Pezizomycotina</taxon>
        <taxon>Sordariomycetes</taxon>
        <taxon>Sordariomycetidae</taxon>
        <taxon>Sordariales</taxon>
        <taxon>Podosporaceae</taxon>
        <taxon>Podospora</taxon>
    </lineage>
</organism>
<evidence type="ECO:0000256" key="1">
    <source>
        <dbReference type="SAM" id="MobiDB-lite"/>
    </source>
</evidence>
<protein>
    <submittedName>
        <fullName evidence="3">Uncharacterized protein</fullName>
    </submittedName>
</protein>
<feature type="transmembrane region" description="Helical" evidence="2">
    <location>
        <begin position="128"/>
        <end position="150"/>
    </location>
</feature>
<name>A0AAN7BMJ1_9PEZI</name>
<comment type="caution">
    <text evidence="3">The sequence shown here is derived from an EMBL/GenBank/DDBJ whole genome shotgun (WGS) entry which is preliminary data.</text>
</comment>